<evidence type="ECO:0000256" key="1">
    <source>
        <dbReference type="SAM" id="Phobius"/>
    </source>
</evidence>
<sequence length="98" mass="10207">MKGGVSEILIAVVLAAILTFVLADLAGGLGTFPNERWAAAIAMVCLAVWIGPGLLRRYTGDASAALKAVALWLAIFCGLALLYVYGKDFLISLGVNVP</sequence>
<keyword evidence="3" id="KW-1185">Reference proteome</keyword>
<evidence type="ECO:0000313" key="3">
    <source>
        <dbReference type="Proteomes" id="UP000289708"/>
    </source>
</evidence>
<gene>
    <name evidence="2" type="ORF">EK403_00595</name>
</gene>
<name>A0A4Q0MP14_9HYPH</name>
<organism evidence="2 3">
    <name type="scientific">Hansschlegelia zhihuaiae</name>
    <dbReference type="NCBI Taxonomy" id="405005"/>
    <lineage>
        <taxon>Bacteria</taxon>
        <taxon>Pseudomonadati</taxon>
        <taxon>Pseudomonadota</taxon>
        <taxon>Alphaproteobacteria</taxon>
        <taxon>Hyphomicrobiales</taxon>
        <taxon>Methylopilaceae</taxon>
        <taxon>Hansschlegelia</taxon>
    </lineage>
</organism>
<keyword evidence="1" id="KW-0812">Transmembrane</keyword>
<feature type="transmembrane region" description="Helical" evidence="1">
    <location>
        <begin position="68"/>
        <end position="86"/>
    </location>
</feature>
<comment type="caution">
    <text evidence="2">The sequence shown here is derived from an EMBL/GenBank/DDBJ whole genome shotgun (WGS) entry which is preliminary data.</text>
</comment>
<reference evidence="2 3" key="1">
    <citation type="submission" date="2018-12" db="EMBL/GenBank/DDBJ databases">
        <title>bacterium Hansschlegelia zhihuaiae S113.</title>
        <authorList>
            <person name="He J."/>
        </authorList>
    </citation>
    <scope>NUCLEOTIDE SEQUENCE [LARGE SCALE GENOMIC DNA]</scope>
    <source>
        <strain evidence="2 3">S 113</strain>
    </source>
</reference>
<protein>
    <submittedName>
        <fullName evidence="2">Uncharacterized protein</fullName>
    </submittedName>
</protein>
<keyword evidence="1" id="KW-0472">Membrane</keyword>
<evidence type="ECO:0000313" key="2">
    <source>
        <dbReference type="EMBL" id="RXF75393.1"/>
    </source>
</evidence>
<dbReference type="Proteomes" id="UP000289708">
    <property type="component" value="Unassembled WGS sequence"/>
</dbReference>
<dbReference type="EMBL" id="RYFI01000001">
    <property type="protein sequence ID" value="RXF75393.1"/>
    <property type="molecule type" value="Genomic_DNA"/>
</dbReference>
<keyword evidence="1" id="KW-1133">Transmembrane helix</keyword>
<feature type="transmembrane region" description="Helical" evidence="1">
    <location>
        <begin position="39"/>
        <end position="56"/>
    </location>
</feature>
<accession>A0A4Q0MP14</accession>
<dbReference type="AlphaFoldDB" id="A0A4Q0MP14"/>
<proteinExistence type="predicted"/>
<dbReference type="OrthoDB" id="8449538at2"/>